<protein>
    <recommendedName>
        <fullName evidence="3">Lipocalin-like domain-containing protein</fullName>
    </recommendedName>
</protein>
<dbReference type="AlphaFoldDB" id="A0A1U7PYC1"/>
<dbReference type="RefSeq" id="WP_076783838.1">
    <property type="nucleotide sequence ID" value="NZ_FTPU01000029.1"/>
</dbReference>
<name>A0A1U7PYC1_9FLAO</name>
<dbReference type="EMBL" id="FTPU01000029">
    <property type="protein sequence ID" value="SIT97697.1"/>
    <property type="molecule type" value="Genomic_DNA"/>
</dbReference>
<evidence type="ECO:0000313" key="2">
    <source>
        <dbReference type="Proteomes" id="UP000187261"/>
    </source>
</evidence>
<dbReference type="Proteomes" id="UP000187261">
    <property type="component" value="Unassembled WGS sequence"/>
</dbReference>
<dbReference type="STRING" id="1121284.SAMN05660493_02423"/>
<dbReference type="OrthoDB" id="951812at2"/>
<accession>A0A1U7PYC1</accession>
<proteinExistence type="predicted"/>
<keyword evidence="2" id="KW-1185">Reference proteome</keyword>
<reference evidence="2" key="1">
    <citation type="submission" date="2016-10" db="EMBL/GenBank/DDBJ databases">
        <authorList>
            <person name="Varghese N."/>
            <person name="Submissions S."/>
        </authorList>
    </citation>
    <scope>NUCLEOTIDE SEQUENCE [LARGE SCALE GENOMIC DNA]</scope>
    <source>
        <strain evidence="2">DSM 19482</strain>
    </source>
</reference>
<evidence type="ECO:0000313" key="1">
    <source>
        <dbReference type="EMBL" id="SIT97697.1"/>
    </source>
</evidence>
<sequence length="147" mass="17276">MNLSYLAGVWYIVLSNFPMWTKGDKIKPNFNYNIETKNGIRGLSDEVKFLKNGKTKSIKGWDRPTDQENTKFIWRGSGLLSIAKSQWEILYRSEDFSWMVIHFEKTLFTPEGYDVVCKDPKDFLRNKDQIFKKLTELKITGLQEIPQ</sequence>
<organism evidence="1 2">
    <name type="scientific">Epilithonimonas bovis DSM 19482</name>
    <dbReference type="NCBI Taxonomy" id="1121284"/>
    <lineage>
        <taxon>Bacteria</taxon>
        <taxon>Pseudomonadati</taxon>
        <taxon>Bacteroidota</taxon>
        <taxon>Flavobacteriia</taxon>
        <taxon>Flavobacteriales</taxon>
        <taxon>Weeksellaceae</taxon>
        <taxon>Chryseobacterium group</taxon>
        <taxon>Epilithonimonas</taxon>
    </lineage>
</organism>
<evidence type="ECO:0008006" key="3">
    <source>
        <dbReference type="Google" id="ProtNLM"/>
    </source>
</evidence>
<gene>
    <name evidence="1" type="ORF">SAMN05660493_02423</name>
</gene>